<gene>
    <name evidence="1" type="ORF">BJY27_009564</name>
</gene>
<comment type="caution">
    <text evidence="1">The sequence shown here is derived from an EMBL/GenBank/DDBJ whole genome shotgun (WGS) entry which is preliminary data.</text>
</comment>
<protein>
    <submittedName>
        <fullName evidence="1">Uncharacterized protein</fullName>
    </submittedName>
</protein>
<dbReference type="EMBL" id="JACHNG010000002">
    <property type="protein sequence ID" value="MBB4788517.1"/>
    <property type="molecule type" value="Genomic_DNA"/>
</dbReference>
<reference evidence="1 2" key="1">
    <citation type="submission" date="2020-08" db="EMBL/GenBank/DDBJ databases">
        <title>Sequencing the genomes of 1000 actinobacteria strains.</title>
        <authorList>
            <person name="Klenk H.-P."/>
        </authorList>
    </citation>
    <scope>NUCLEOTIDE SEQUENCE [LARGE SCALE GENOMIC DNA]</scope>
    <source>
        <strain evidence="1 2">DSM 41530</strain>
    </source>
</reference>
<accession>A0ABR6M1S8</accession>
<sequence>MHITGGTLMFPGIHEIARRYPDVHLAVVHLGGHCPRGERVAVNAQGVLQAL</sequence>
<evidence type="ECO:0000313" key="2">
    <source>
        <dbReference type="Proteomes" id="UP000530530"/>
    </source>
</evidence>
<name>A0ABR6M1S8_9ACTN</name>
<evidence type="ECO:0000313" key="1">
    <source>
        <dbReference type="EMBL" id="MBB4788517.1"/>
    </source>
</evidence>
<organism evidence="1 2">
    <name type="scientific">Streptomyces rapamycinicus</name>
    <dbReference type="NCBI Taxonomy" id="1226757"/>
    <lineage>
        <taxon>Bacteria</taxon>
        <taxon>Bacillati</taxon>
        <taxon>Actinomycetota</taxon>
        <taxon>Actinomycetes</taxon>
        <taxon>Kitasatosporales</taxon>
        <taxon>Streptomycetaceae</taxon>
        <taxon>Streptomyces</taxon>
        <taxon>Streptomyces violaceusniger group</taxon>
    </lineage>
</organism>
<keyword evidence="2" id="KW-1185">Reference proteome</keyword>
<dbReference type="Proteomes" id="UP000530530">
    <property type="component" value="Unassembled WGS sequence"/>
</dbReference>
<proteinExistence type="predicted"/>
<dbReference type="RefSeq" id="WP_020873798.1">
    <property type="nucleotide sequence ID" value="NZ_CP157807.1"/>
</dbReference>